<keyword evidence="3" id="KW-1185">Reference proteome</keyword>
<feature type="compositionally biased region" description="Low complexity" evidence="1">
    <location>
        <begin position="269"/>
        <end position="280"/>
    </location>
</feature>
<feature type="compositionally biased region" description="Polar residues" evidence="1">
    <location>
        <begin position="203"/>
        <end position="212"/>
    </location>
</feature>
<accession>A0AAV9ZNC6</accession>
<feature type="region of interest" description="Disordered" evidence="1">
    <location>
        <begin position="188"/>
        <end position="295"/>
    </location>
</feature>
<dbReference type="EMBL" id="JAWWNJ010000126">
    <property type="protein sequence ID" value="KAK6988009.1"/>
    <property type="molecule type" value="Genomic_DNA"/>
</dbReference>
<evidence type="ECO:0008006" key="4">
    <source>
        <dbReference type="Google" id="ProtNLM"/>
    </source>
</evidence>
<dbReference type="Proteomes" id="UP001362999">
    <property type="component" value="Unassembled WGS sequence"/>
</dbReference>
<organism evidence="2 3">
    <name type="scientific">Favolaschia claudopus</name>
    <dbReference type="NCBI Taxonomy" id="2862362"/>
    <lineage>
        <taxon>Eukaryota</taxon>
        <taxon>Fungi</taxon>
        <taxon>Dikarya</taxon>
        <taxon>Basidiomycota</taxon>
        <taxon>Agaricomycotina</taxon>
        <taxon>Agaricomycetes</taxon>
        <taxon>Agaricomycetidae</taxon>
        <taxon>Agaricales</taxon>
        <taxon>Marasmiineae</taxon>
        <taxon>Mycenaceae</taxon>
        <taxon>Favolaschia</taxon>
    </lineage>
</organism>
<evidence type="ECO:0000313" key="2">
    <source>
        <dbReference type="EMBL" id="KAK6988009.1"/>
    </source>
</evidence>
<evidence type="ECO:0000256" key="1">
    <source>
        <dbReference type="SAM" id="MobiDB-lite"/>
    </source>
</evidence>
<reference evidence="2 3" key="1">
    <citation type="journal article" date="2024" name="J Genomics">
        <title>Draft genome sequencing and assembly of Favolaschia claudopus CIRM-BRFM 2984 isolated from oak limbs.</title>
        <authorList>
            <person name="Navarro D."/>
            <person name="Drula E."/>
            <person name="Chaduli D."/>
            <person name="Cazenave R."/>
            <person name="Ahrendt S."/>
            <person name="Wang J."/>
            <person name="Lipzen A."/>
            <person name="Daum C."/>
            <person name="Barry K."/>
            <person name="Grigoriev I.V."/>
            <person name="Favel A."/>
            <person name="Rosso M.N."/>
            <person name="Martin F."/>
        </authorList>
    </citation>
    <scope>NUCLEOTIDE SEQUENCE [LARGE SCALE GENOMIC DNA]</scope>
    <source>
        <strain evidence="2 3">CIRM-BRFM 2984</strain>
    </source>
</reference>
<gene>
    <name evidence="2" type="ORF">R3P38DRAFT_285373</name>
</gene>
<feature type="region of interest" description="Disordered" evidence="1">
    <location>
        <begin position="1"/>
        <end position="33"/>
    </location>
</feature>
<dbReference type="AlphaFoldDB" id="A0AAV9ZNC6"/>
<evidence type="ECO:0000313" key="3">
    <source>
        <dbReference type="Proteomes" id="UP001362999"/>
    </source>
</evidence>
<name>A0AAV9ZNC6_9AGAR</name>
<feature type="compositionally biased region" description="Polar residues" evidence="1">
    <location>
        <begin position="234"/>
        <end position="255"/>
    </location>
</feature>
<feature type="region of interest" description="Disordered" evidence="1">
    <location>
        <begin position="98"/>
        <end position="136"/>
    </location>
</feature>
<comment type="caution">
    <text evidence="2">The sequence shown here is derived from an EMBL/GenBank/DDBJ whole genome shotgun (WGS) entry which is preliminary data.</text>
</comment>
<protein>
    <recommendedName>
        <fullName evidence="4">JmjC domain-containing protein</fullName>
    </recommendedName>
</protein>
<sequence>MSSPPHTAMDLTSALAPSVIQDPPRIADSPMEPALSMPEVRGRVLGVTQLKKVRVTAKAGLLRRKKTGYMVSNKDTRFRRVELSRKFRSQIKRHRLPLPAEPNIQSTSVTSALAPSVIQDPPRSADSPMEPPLSMPEVRGRALGVTLLKKALKKARVTTTAGLLRRKTGYMVTNKATRFRRVELSRKFRSQKMQDQLPLPAKSNIQSTSIPDSSPAAPDVEQDIIPHTPPATLPESTGLNLTGSVSCRTRSQTGSLPLPKAQPKKPTESNNSNSGFSDSGSRSRRTGAKSRTTSNYVNLAEPAQQIPEQTRLREYPPLIKNVQRPTSPRSLPMTVYTPKPKIGEFRSQTFEYIMFSKFSSDCQMIENMLATQRANPRGIPQFLSDDISRNPDPTIKPGFSRSFLYISTPMDLAKVTLRNQYLLHRHRCVMVLDIGADAPPAFDTKALWRVGDPEMLYLIQDIGLPDEFSQKRFADKLSNLLPHPGRPVLSTVYSLPHAMLPTPPSFVAFSSIQSALTVLEGHAHLPVVCPSRTEFTSSLVSTTMARTAIQRNPMATALQVVTGAIAIFVAAPSDSPSSDATRTADLSSRYALSSWQDLQKSGQKDLYRWQPLLLTPNTVLYIPSGAPYFMISIEDTIAVGFHTIHTTQVDRTVPLTLHHIVTEKATGNEQNSSVRWLLIRLFIFWVEMIIRSAPLEINHFPDIQSKAGLLELLWLQSYVILYPALNTQGYAALAVNDTFFGNPLAISRDRYREYEFAMFSAMRLAQYIDAHYDVVDERGGVSKFAQLSQSAVTHMGCCLFQYRRDWISANTPPTNGFTASAFSQQLKRAFAGYIDIRDQPMVDVDNFQPTLHYIVNLDETNKDVQSFSEHLNSGTAFNYFLPWNLTNRELLSTLEAKLSA</sequence>
<proteinExistence type="predicted"/>
<feature type="compositionally biased region" description="Polar residues" evidence="1">
    <location>
        <begin position="103"/>
        <end position="113"/>
    </location>
</feature>